<evidence type="ECO:0000256" key="6">
    <source>
        <dbReference type="ARBA" id="ARBA00023125"/>
    </source>
</evidence>
<keyword evidence="6" id="KW-0238">DNA-binding</keyword>
<dbReference type="InterPro" id="IPR038718">
    <property type="entry name" value="SNF2-like_sf"/>
</dbReference>
<dbReference type="EMBL" id="CAJOBH010224733">
    <property type="protein sequence ID" value="CAF5044755.1"/>
    <property type="molecule type" value="Genomic_DNA"/>
</dbReference>
<evidence type="ECO:0000313" key="10">
    <source>
        <dbReference type="Proteomes" id="UP000681967"/>
    </source>
</evidence>
<protein>
    <recommendedName>
        <fullName evidence="8">Helicase ATP-binding domain-containing protein</fullName>
    </recommendedName>
</protein>
<keyword evidence="4" id="KW-0378">Hydrolase</keyword>
<dbReference type="PANTHER" id="PTHR45797">
    <property type="entry name" value="RAD54-LIKE"/>
    <property type="match status" value="1"/>
</dbReference>
<feature type="non-terminal residue" evidence="9">
    <location>
        <position position="162"/>
    </location>
</feature>
<organism evidence="9 10">
    <name type="scientific">Rotaria magnacalcarata</name>
    <dbReference type="NCBI Taxonomy" id="392030"/>
    <lineage>
        <taxon>Eukaryota</taxon>
        <taxon>Metazoa</taxon>
        <taxon>Spiralia</taxon>
        <taxon>Gnathifera</taxon>
        <taxon>Rotifera</taxon>
        <taxon>Eurotatoria</taxon>
        <taxon>Bdelloidea</taxon>
        <taxon>Philodinida</taxon>
        <taxon>Philodinidae</taxon>
        <taxon>Rotaria</taxon>
    </lineage>
</organism>
<dbReference type="InterPro" id="IPR014001">
    <property type="entry name" value="Helicase_ATP-bd"/>
</dbReference>
<evidence type="ECO:0000259" key="8">
    <source>
        <dbReference type="PROSITE" id="PS51192"/>
    </source>
</evidence>
<dbReference type="PROSITE" id="PS51192">
    <property type="entry name" value="HELICASE_ATP_BIND_1"/>
    <property type="match status" value="1"/>
</dbReference>
<dbReference type="GO" id="GO:0005524">
    <property type="term" value="F:ATP binding"/>
    <property type="evidence" value="ECO:0007669"/>
    <property type="project" value="UniProtKB-KW"/>
</dbReference>
<dbReference type="GO" id="GO:0004386">
    <property type="term" value="F:helicase activity"/>
    <property type="evidence" value="ECO:0007669"/>
    <property type="project" value="UniProtKB-KW"/>
</dbReference>
<dbReference type="Pfam" id="PF00176">
    <property type="entry name" value="SNF2-rel_dom"/>
    <property type="match status" value="1"/>
</dbReference>
<evidence type="ECO:0000313" key="9">
    <source>
        <dbReference type="EMBL" id="CAF5044755.1"/>
    </source>
</evidence>
<dbReference type="GO" id="GO:0005634">
    <property type="term" value="C:nucleus"/>
    <property type="evidence" value="ECO:0007669"/>
    <property type="project" value="UniProtKB-SubCell"/>
</dbReference>
<dbReference type="PANTHER" id="PTHR45797:SF3">
    <property type="entry name" value="TRANSCRIPTIONAL REGULATOR ATRX HOMOLOG"/>
    <property type="match status" value="1"/>
</dbReference>
<dbReference type="GO" id="GO:0003677">
    <property type="term" value="F:DNA binding"/>
    <property type="evidence" value="ECO:0007669"/>
    <property type="project" value="UniProtKB-KW"/>
</dbReference>
<dbReference type="Proteomes" id="UP000681967">
    <property type="component" value="Unassembled WGS sequence"/>
</dbReference>
<comment type="similarity">
    <text evidence="2">Belongs to the SNF2/RAD54 helicase family.</text>
</comment>
<dbReference type="GO" id="GO:0016887">
    <property type="term" value="F:ATP hydrolysis activity"/>
    <property type="evidence" value="ECO:0007669"/>
    <property type="project" value="InterPro"/>
</dbReference>
<keyword evidence="4" id="KW-0347">Helicase</keyword>
<evidence type="ECO:0000256" key="3">
    <source>
        <dbReference type="ARBA" id="ARBA00022741"/>
    </source>
</evidence>
<evidence type="ECO:0000256" key="5">
    <source>
        <dbReference type="ARBA" id="ARBA00022840"/>
    </source>
</evidence>
<evidence type="ECO:0000256" key="7">
    <source>
        <dbReference type="ARBA" id="ARBA00023242"/>
    </source>
</evidence>
<accession>A0A8S3EB39</accession>
<reference evidence="9" key="1">
    <citation type="submission" date="2021-02" db="EMBL/GenBank/DDBJ databases">
        <authorList>
            <person name="Nowell W R."/>
        </authorList>
    </citation>
    <scope>NUCLEOTIDE SEQUENCE</scope>
</reference>
<keyword evidence="3" id="KW-0547">Nucleotide-binding</keyword>
<evidence type="ECO:0000256" key="2">
    <source>
        <dbReference type="ARBA" id="ARBA00007025"/>
    </source>
</evidence>
<dbReference type="InterPro" id="IPR044574">
    <property type="entry name" value="ARIP4-like"/>
</dbReference>
<dbReference type="Gene3D" id="3.40.50.10810">
    <property type="entry name" value="Tandem AAA-ATPase domain"/>
    <property type="match status" value="1"/>
</dbReference>
<comment type="caution">
    <text evidence="9">The sequence shown here is derived from an EMBL/GenBank/DDBJ whole genome shotgun (WGS) entry which is preliminary data.</text>
</comment>
<comment type="subcellular location">
    <subcellularLocation>
        <location evidence="1">Nucleus</location>
    </subcellularLocation>
</comment>
<dbReference type="AlphaFoldDB" id="A0A8S3EB39"/>
<keyword evidence="5" id="KW-0067">ATP-binding</keyword>
<evidence type="ECO:0000256" key="1">
    <source>
        <dbReference type="ARBA" id="ARBA00004123"/>
    </source>
</evidence>
<keyword evidence="7" id="KW-0539">Nucleus</keyword>
<dbReference type="InterPro" id="IPR000330">
    <property type="entry name" value="SNF2_N"/>
</dbReference>
<dbReference type="InterPro" id="IPR027417">
    <property type="entry name" value="P-loop_NTPase"/>
</dbReference>
<proteinExistence type="inferred from homology"/>
<dbReference type="SUPFAM" id="SSF52540">
    <property type="entry name" value="P-loop containing nucleoside triphosphate hydrolases"/>
    <property type="match status" value="1"/>
</dbReference>
<feature type="domain" description="Helicase ATP-binding" evidence="8">
    <location>
        <begin position="1"/>
        <end position="160"/>
    </location>
</feature>
<evidence type="ECO:0000256" key="4">
    <source>
        <dbReference type="ARBA" id="ARBA00022806"/>
    </source>
</evidence>
<sequence>GKTFQLISFLHTIFKHSDITCTRTCLILCPVNVISNWAVEFSYWLSGVRPTIKVYQFSLFKTKSARWERLEKWNDKGGVMLMGYEIYRRLSNDADYNFFLSDPGPDIIVCDEGHVLKNAKAGISKALNKIRTKRRIILTGTPLQNNLREYYYMVHFVKPHLC</sequence>
<feature type="non-terminal residue" evidence="9">
    <location>
        <position position="1"/>
    </location>
</feature>
<gene>
    <name evidence="9" type="ORF">BYL167_LOCUS57345</name>
</gene>
<name>A0A8S3EB39_9BILA</name>